<dbReference type="AlphaFoldDB" id="A0A3D4SY46"/>
<evidence type="ECO:0000313" key="2">
    <source>
        <dbReference type="EMBL" id="HCT14206.1"/>
    </source>
</evidence>
<name>A0A3D4SY46_9CORY</name>
<reference evidence="2 3" key="1">
    <citation type="journal article" date="2018" name="Nat. Biotechnol.">
        <title>A standardized bacterial taxonomy based on genome phylogeny substantially revises the tree of life.</title>
        <authorList>
            <person name="Parks D.H."/>
            <person name="Chuvochina M."/>
            <person name="Waite D.W."/>
            <person name="Rinke C."/>
            <person name="Skarshewski A."/>
            <person name="Chaumeil P.A."/>
            <person name="Hugenholtz P."/>
        </authorList>
    </citation>
    <scope>NUCLEOTIDE SEQUENCE [LARGE SCALE GENOMIC DNA]</scope>
    <source>
        <strain evidence="2">UBA11247</strain>
    </source>
</reference>
<dbReference type="InterPro" id="IPR001387">
    <property type="entry name" value="Cro/C1-type_HTH"/>
</dbReference>
<dbReference type="Proteomes" id="UP000261739">
    <property type="component" value="Unassembled WGS sequence"/>
</dbReference>
<evidence type="ECO:0000259" key="1">
    <source>
        <dbReference type="PROSITE" id="PS50943"/>
    </source>
</evidence>
<dbReference type="Gene3D" id="1.10.260.40">
    <property type="entry name" value="lambda repressor-like DNA-binding domains"/>
    <property type="match status" value="1"/>
</dbReference>
<dbReference type="STRING" id="863239.GCA_000213935_01942"/>
<feature type="domain" description="HTH cro/C1-type" evidence="1">
    <location>
        <begin position="20"/>
        <end position="73"/>
    </location>
</feature>
<dbReference type="EMBL" id="DQID01000144">
    <property type="protein sequence ID" value="HCT14206.1"/>
    <property type="molecule type" value="Genomic_DNA"/>
</dbReference>
<gene>
    <name evidence="2" type="ORF">DIW82_05250</name>
</gene>
<dbReference type="Pfam" id="PF13560">
    <property type="entry name" value="HTH_31"/>
    <property type="match status" value="1"/>
</dbReference>
<organism evidence="2 3">
    <name type="scientific">Corynebacterium nuruki</name>
    <dbReference type="NCBI Taxonomy" id="1032851"/>
    <lineage>
        <taxon>Bacteria</taxon>
        <taxon>Bacillati</taxon>
        <taxon>Actinomycetota</taxon>
        <taxon>Actinomycetes</taxon>
        <taxon>Mycobacteriales</taxon>
        <taxon>Corynebacteriaceae</taxon>
        <taxon>Corynebacterium</taxon>
    </lineage>
</organism>
<accession>A0A3D4SY46</accession>
<evidence type="ECO:0000313" key="3">
    <source>
        <dbReference type="Proteomes" id="UP000261739"/>
    </source>
</evidence>
<dbReference type="SUPFAM" id="SSF47413">
    <property type="entry name" value="lambda repressor-like DNA-binding domains"/>
    <property type="match status" value="1"/>
</dbReference>
<protein>
    <recommendedName>
        <fullName evidence="1">HTH cro/C1-type domain-containing protein</fullName>
    </recommendedName>
</protein>
<dbReference type="InterPro" id="IPR010982">
    <property type="entry name" value="Lambda_DNA-bd_dom_sf"/>
</dbReference>
<dbReference type="CDD" id="cd00093">
    <property type="entry name" value="HTH_XRE"/>
    <property type="match status" value="1"/>
</dbReference>
<proteinExistence type="predicted"/>
<dbReference type="GO" id="GO:0003677">
    <property type="term" value="F:DNA binding"/>
    <property type="evidence" value="ECO:0007669"/>
    <property type="project" value="InterPro"/>
</dbReference>
<comment type="caution">
    <text evidence="2">The sequence shown here is derived from an EMBL/GenBank/DDBJ whole genome shotgun (WGS) entry which is preliminary data.</text>
</comment>
<dbReference type="PROSITE" id="PS50943">
    <property type="entry name" value="HTH_CROC1"/>
    <property type="match status" value="1"/>
</dbReference>
<sequence length="298" mass="31409">MYYAAYAARPTDAAVFSFRLRHAREERGMSQTALAAGICSASAVSRWESGRSVPTGAVIARLADRLGLPTEVLTHRDFDSRLLAVGEGFGDLVAAAFGADRIPGEDSPMARWISRARRVADQADPWSTGPGPRPVVDDLAVDPLTASSPVSLEAVELLDAMVRVRDSPSRAAVDTLTDTLTWTAQAPAVIRQAALDTAVAVLVSAEMPVAARDSVTRVTPPGITTTTAVLLTWDGSSADGLPPVVTARSARDVAFSVLARVRDTAAEVRRPVVAAVVASCPDDGLVRQWAERTRGTPG</sequence>
<dbReference type="SMART" id="SM00530">
    <property type="entry name" value="HTH_XRE"/>
    <property type="match status" value="1"/>
</dbReference>